<evidence type="ECO:0000313" key="2">
    <source>
        <dbReference type="Proteomes" id="UP000470213"/>
    </source>
</evidence>
<dbReference type="RefSeq" id="WP_163084020.1">
    <property type="nucleotide sequence ID" value="NZ_JAAAWN010000004.1"/>
</dbReference>
<evidence type="ECO:0000313" key="1">
    <source>
        <dbReference type="EMBL" id="NDV90429.1"/>
    </source>
</evidence>
<reference evidence="1 2" key="1">
    <citation type="submission" date="2020-01" db="EMBL/GenBank/DDBJ databases">
        <authorList>
            <person name="Chen J."/>
            <person name="Zhu S."/>
            <person name="Yang J."/>
        </authorList>
    </citation>
    <scope>NUCLEOTIDE SEQUENCE [LARGE SCALE GENOMIC DNA]</scope>
    <source>
        <strain evidence="1 2">345S023</strain>
    </source>
</reference>
<dbReference type="EMBL" id="JAAAWN010000004">
    <property type="protein sequence ID" value="NDV90429.1"/>
    <property type="molecule type" value="Genomic_DNA"/>
</dbReference>
<accession>A0A7X5LJD9</accession>
<sequence>MVNTLRLVPELRSPYPGSLAILIDEVPLEDIFAEFESRYTVKINGAYTSLLTFNNLRNKIAKQKGGFVPLGCDCGEPECWFVTGEIVEVDNYICWMNWENPYREAWKYNDFPSIVFEKAQYAHAIEHALTLKK</sequence>
<organism evidence="1 2">
    <name type="scientific">Alteromonas profundi</name>
    <dbReference type="NCBI Taxonomy" id="2696062"/>
    <lineage>
        <taxon>Bacteria</taxon>
        <taxon>Pseudomonadati</taxon>
        <taxon>Pseudomonadota</taxon>
        <taxon>Gammaproteobacteria</taxon>
        <taxon>Alteromonadales</taxon>
        <taxon>Alteromonadaceae</taxon>
        <taxon>Alteromonas/Salinimonas group</taxon>
        <taxon>Alteromonas</taxon>
    </lineage>
</organism>
<keyword evidence="2" id="KW-1185">Reference proteome</keyword>
<name>A0A7X5LJD9_9ALTE</name>
<proteinExistence type="predicted"/>
<dbReference type="AlphaFoldDB" id="A0A7X5LJD9"/>
<gene>
    <name evidence="1" type="ORF">GTH32_04360</name>
</gene>
<protein>
    <submittedName>
        <fullName evidence="1">Uncharacterized protein</fullName>
    </submittedName>
</protein>
<dbReference type="Proteomes" id="UP000470213">
    <property type="component" value="Unassembled WGS sequence"/>
</dbReference>
<comment type="caution">
    <text evidence="1">The sequence shown here is derived from an EMBL/GenBank/DDBJ whole genome shotgun (WGS) entry which is preliminary data.</text>
</comment>